<dbReference type="RefSeq" id="WP_147668637.1">
    <property type="nucleotide sequence ID" value="NZ_VDUW01000009.1"/>
</dbReference>
<organism evidence="1 2">
    <name type="scientific">Cerasibacillus terrae</name>
    <dbReference type="NCBI Taxonomy" id="2498845"/>
    <lineage>
        <taxon>Bacteria</taxon>
        <taxon>Bacillati</taxon>
        <taxon>Bacillota</taxon>
        <taxon>Bacilli</taxon>
        <taxon>Bacillales</taxon>
        <taxon>Bacillaceae</taxon>
        <taxon>Cerasibacillus</taxon>
    </lineage>
</organism>
<protein>
    <submittedName>
        <fullName evidence="1">Tetratricopeptide repeat protein</fullName>
    </submittedName>
</protein>
<dbReference type="AlphaFoldDB" id="A0A5C8NN96"/>
<proteinExistence type="predicted"/>
<dbReference type="InterPro" id="IPR024503">
    <property type="entry name" value="DUF3196"/>
</dbReference>
<dbReference type="Proteomes" id="UP000321574">
    <property type="component" value="Unassembled WGS sequence"/>
</dbReference>
<comment type="caution">
    <text evidence="1">The sequence shown here is derived from an EMBL/GenBank/DDBJ whole genome shotgun (WGS) entry which is preliminary data.</text>
</comment>
<dbReference type="InterPro" id="IPR011990">
    <property type="entry name" value="TPR-like_helical_dom_sf"/>
</dbReference>
<evidence type="ECO:0000313" key="2">
    <source>
        <dbReference type="Proteomes" id="UP000321574"/>
    </source>
</evidence>
<evidence type="ECO:0000313" key="1">
    <source>
        <dbReference type="EMBL" id="TXL62560.1"/>
    </source>
</evidence>
<keyword evidence="2" id="KW-1185">Reference proteome</keyword>
<dbReference type="SUPFAM" id="SSF48452">
    <property type="entry name" value="TPR-like"/>
    <property type="match status" value="1"/>
</dbReference>
<gene>
    <name evidence="1" type="ORF">FHP05_12215</name>
</gene>
<name>A0A5C8NN96_9BACI</name>
<reference evidence="1 2" key="1">
    <citation type="submission" date="2019-06" db="EMBL/GenBank/DDBJ databases">
        <title>Cerasibacillus sp. nov., isolated from maize field.</title>
        <authorList>
            <person name="Lin S.-Y."/>
            <person name="Tsai C.-F."/>
            <person name="Young C.-C."/>
        </authorList>
    </citation>
    <scope>NUCLEOTIDE SEQUENCE [LARGE SCALE GENOMIC DNA]</scope>
    <source>
        <strain evidence="1 2">CC-CFT480</strain>
    </source>
</reference>
<dbReference type="SUPFAM" id="SSF116965">
    <property type="entry name" value="Hypothetical protein MPN330"/>
    <property type="match status" value="1"/>
</dbReference>
<sequence length="322" mass="38373">MANDNVILFPKWKTELKEESLKALEEKKYAEALIKFDELIKFKEVSHEIIMGKLICLLELGHYEEAEELCINSMIMEKGETYYHYVHIYLTILFQTNQYKELMEYVEEKLSNPSIPEASKLQFQQLYELSKSMDNSLKEKNSINYIKSFWKSVENEDIPKQWQLIQELRKTETTPKQDIGLLLQHEEIHPVVKTAIFQWLQEREINHQVLVSKLDEKRQLIPTQVPNIEQTPFIQDILKKINLVEQKNPTLHSMLKEMIYRYTYVKYPLLPDSDNIQQYATSFLALGKQYLHTYEEDVDEQVLSYMEEIKMCETLYLSIIEQ</sequence>
<dbReference type="OrthoDB" id="2961242at2"/>
<dbReference type="EMBL" id="VDUW01000009">
    <property type="protein sequence ID" value="TXL62560.1"/>
    <property type="molecule type" value="Genomic_DNA"/>
</dbReference>
<dbReference type="Gene3D" id="1.25.40.10">
    <property type="entry name" value="Tetratricopeptide repeat domain"/>
    <property type="match status" value="1"/>
</dbReference>
<accession>A0A5C8NN96</accession>
<dbReference type="Pfam" id="PF11428">
    <property type="entry name" value="DUF3196"/>
    <property type="match status" value="1"/>
</dbReference>